<evidence type="ECO:0000256" key="2">
    <source>
        <dbReference type="ARBA" id="ARBA00022723"/>
    </source>
</evidence>
<dbReference type="GO" id="GO:0005506">
    <property type="term" value="F:iron ion binding"/>
    <property type="evidence" value="ECO:0007669"/>
    <property type="project" value="InterPro"/>
</dbReference>
<reference evidence="10 11" key="1">
    <citation type="submission" date="2019-08" db="EMBL/GenBank/DDBJ databases">
        <title>Complete genome sequence of Thermosulfurimonas marina SU872T, an anaerobic thermophilic chemolithoautotrophic bacterium isolated from a shallow marine hydrothermal vent.</title>
        <authorList>
            <person name="Allioux M."/>
            <person name="Jebbar M."/>
            <person name="Slobodkina G."/>
            <person name="Slobodkin A."/>
            <person name="Moalic Y."/>
            <person name="Frolova A."/>
            <person name="Shao Z."/>
            <person name="Alain K."/>
        </authorList>
    </citation>
    <scope>NUCLEOTIDE SEQUENCE [LARGE SCALE GENOMIC DNA]</scope>
    <source>
        <strain evidence="10 11">SU872</strain>
    </source>
</reference>
<dbReference type="HAMAP" id="MF_00159">
    <property type="entry name" value="IspG"/>
    <property type="match status" value="1"/>
</dbReference>
<dbReference type="EC" id="1.17.7.3" evidence="7"/>
<dbReference type="NCBIfam" id="TIGR00612">
    <property type="entry name" value="ispG_gcpE"/>
    <property type="match status" value="1"/>
</dbReference>
<dbReference type="FunFam" id="3.20.20.20:FF:000001">
    <property type="entry name" value="4-hydroxy-3-methylbut-2-en-1-yl diphosphate synthase (flavodoxin)"/>
    <property type="match status" value="1"/>
</dbReference>
<comment type="pathway">
    <text evidence="7">Isoprenoid biosynthesis; isopentenyl diphosphate biosynthesis via DXP pathway; isopentenyl diphosphate from 1-deoxy-D-xylulose 5-phosphate: step 5/6.</text>
</comment>
<protein>
    <recommendedName>
        <fullName evidence="7">4-hydroxy-3-methylbut-2-en-1-yl diphosphate synthase (flavodoxin)</fullName>
        <ecNumber evidence="7">1.17.7.3</ecNumber>
    </recommendedName>
    <alternativeName>
        <fullName evidence="7">1-hydroxy-2-methyl-2-(E)-butenyl 4-diphosphate synthase</fullName>
    </alternativeName>
</protein>
<dbReference type="Pfam" id="PF26540">
    <property type="entry name" value="GcpE_C"/>
    <property type="match status" value="1"/>
</dbReference>
<dbReference type="Gene3D" id="3.20.20.20">
    <property type="entry name" value="Dihydropteroate synthase-like"/>
    <property type="match status" value="1"/>
</dbReference>
<evidence type="ECO:0000256" key="3">
    <source>
        <dbReference type="ARBA" id="ARBA00023002"/>
    </source>
</evidence>
<dbReference type="InterPro" id="IPR004588">
    <property type="entry name" value="IspG_bac-typ"/>
</dbReference>
<name>A0A6H1WSP9_9BACT</name>
<proteinExistence type="inferred from homology"/>
<keyword evidence="11" id="KW-1185">Reference proteome</keyword>
<dbReference type="InterPro" id="IPR058579">
    <property type="entry name" value="IspG_C"/>
</dbReference>
<dbReference type="KEGG" id="tmai:FVE67_05085"/>
<feature type="binding site" evidence="7">
    <location>
        <position position="268"/>
    </location>
    <ligand>
        <name>[4Fe-4S] cluster</name>
        <dbReference type="ChEBI" id="CHEBI:49883"/>
    </ligand>
</feature>
<dbReference type="GO" id="GO:0141197">
    <property type="term" value="F:4-hydroxy-3-methylbut-2-enyl-diphosphate synthase activity (flavodoxin)"/>
    <property type="evidence" value="ECO:0007669"/>
    <property type="project" value="UniProtKB-EC"/>
</dbReference>
<evidence type="ECO:0000313" key="10">
    <source>
        <dbReference type="EMBL" id="QJA06212.1"/>
    </source>
</evidence>
<comment type="function">
    <text evidence="7">Converts 2C-methyl-D-erythritol 2,4-cyclodiphosphate (ME-2,4cPP) into 1-hydroxy-2-methyl-2-(E)-butenyl 4-diphosphate.</text>
</comment>
<comment type="catalytic activity">
    <reaction evidence="7">
        <text>(2E)-4-hydroxy-3-methylbut-2-enyl diphosphate + oxidized [flavodoxin] + H2O + 2 H(+) = 2-C-methyl-D-erythritol 2,4-cyclic diphosphate + reduced [flavodoxin]</text>
        <dbReference type="Rhea" id="RHEA:43604"/>
        <dbReference type="Rhea" id="RHEA-COMP:10622"/>
        <dbReference type="Rhea" id="RHEA-COMP:10623"/>
        <dbReference type="ChEBI" id="CHEBI:15377"/>
        <dbReference type="ChEBI" id="CHEBI:15378"/>
        <dbReference type="ChEBI" id="CHEBI:57618"/>
        <dbReference type="ChEBI" id="CHEBI:58210"/>
        <dbReference type="ChEBI" id="CHEBI:58483"/>
        <dbReference type="ChEBI" id="CHEBI:128753"/>
        <dbReference type="EC" id="1.17.7.3"/>
    </reaction>
</comment>
<dbReference type="GO" id="GO:0016114">
    <property type="term" value="P:terpenoid biosynthetic process"/>
    <property type="evidence" value="ECO:0007669"/>
    <property type="project" value="InterPro"/>
</dbReference>
<dbReference type="RefSeq" id="WP_168719560.1">
    <property type="nucleotide sequence ID" value="NZ_CP042909.1"/>
</dbReference>
<evidence type="ECO:0000256" key="7">
    <source>
        <dbReference type="HAMAP-Rule" id="MF_00159"/>
    </source>
</evidence>
<comment type="cofactor">
    <cofactor evidence="7">
        <name>[4Fe-4S] cluster</name>
        <dbReference type="ChEBI" id="CHEBI:49883"/>
    </cofactor>
    <text evidence="7">Binds 1 [4Fe-4S] cluster.</text>
</comment>
<keyword evidence="5 7" id="KW-0411">Iron-sulfur</keyword>
<sequence length="364" mass="39855">MERKPRRPTRVVEVGWVKIGGGHPVVVQSMTSTDTRDVSSTVAQIRELEEEGCEVIRVAVPDEAAAQALREIIPQIGIPLIADIHFDWRLAVAALKSGAHGLRINPGNIKGRENVRRVIEAARRAGACVRIGVNAGSLEKDLLKKYGWPRPEALVESALRWLDFIVGDLGYENVKVSLKSSDVWHTVAAYREFSRRSDFPVHLGVTEAGGLLPGTVKSALALGILLSEGIGDTLRVSLTAPPVEEVRVAWEILKATGVRRRGVEIVACPTCGRCEIDLIGLYQEVERRLRGLKAPIKVAVMGCVVNGPGEAREADVGLAGGKGVGLIFRRGRIVRKVREEELLSAFLEEVERFLAEREKEPQTR</sequence>
<dbReference type="SUPFAM" id="SSF56014">
    <property type="entry name" value="Nitrite and sulphite reductase 4Fe-4S domain-like"/>
    <property type="match status" value="1"/>
</dbReference>
<dbReference type="GO" id="GO:0019288">
    <property type="term" value="P:isopentenyl diphosphate biosynthetic process, methylerythritol 4-phosphate pathway"/>
    <property type="evidence" value="ECO:0007669"/>
    <property type="project" value="UniProtKB-UniRule"/>
</dbReference>
<feature type="domain" description="IspG C-terminal" evidence="9">
    <location>
        <begin position="264"/>
        <end position="351"/>
    </location>
</feature>
<evidence type="ECO:0000313" key="11">
    <source>
        <dbReference type="Proteomes" id="UP000501253"/>
    </source>
</evidence>
<dbReference type="GO" id="GO:0046429">
    <property type="term" value="F:4-hydroxy-3-methylbut-2-en-1-yl diphosphate synthase activity (ferredoxin)"/>
    <property type="evidence" value="ECO:0007669"/>
    <property type="project" value="UniProtKB-UniRule"/>
</dbReference>
<dbReference type="PANTHER" id="PTHR30454">
    <property type="entry name" value="4-HYDROXY-3-METHYLBUT-2-EN-1-YL DIPHOSPHATE SYNTHASE"/>
    <property type="match status" value="1"/>
</dbReference>
<dbReference type="UniPathway" id="UPA00056">
    <property type="reaction ID" value="UER00096"/>
</dbReference>
<comment type="similarity">
    <text evidence="7">Belongs to the IspG family.</text>
</comment>
<dbReference type="PANTHER" id="PTHR30454:SF0">
    <property type="entry name" value="4-HYDROXY-3-METHYLBUT-2-EN-1-YL DIPHOSPHATE SYNTHASE (FERREDOXIN), CHLOROPLASTIC"/>
    <property type="match status" value="1"/>
</dbReference>
<evidence type="ECO:0000259" key="8">
    <source>
        <dbReference type="Pfam" id="PF04551"/>
    </source>
</evidence>
<organism evidence="10 11">
    <name type="scientific">Thermosulfurimonas marina</name>
    <dbReference type="NCBI Taxonomy" id="2047767"/>
    <lineage>
        <taxon>Bacteria</taxon>
        <taxon>Pseudomonadati</taxon>
        <taxon>Thermodesulfobacteriota</taxon>
        <taxon>Thermodesulfobacteria</taxon>
        <taxon>Thermodesulfobacteriales</taxon>
        <taxon>Thermodesulfobacteriaceae</taxon>
        <taxon>Thermosulfurimonas</taxon>
    </lineage>
</organism>
<dbReference type="Proteomes" id="UP000501253">
    <property type="component" value="Chromosome"/>
</dbReference>
<accession>A0A6H1WSP9</accession>
<dbReference type="AlphaFoldDB" id="A0A6H1WSP9"/>
<keyword evidence="1 7" id="KW-0004">4Fe-4S</keyword>
<keyword evidence="6 7" id="KW-0414">Isoprene biosynthesis</keyword>
<dbReference type="InterPro" id="IPR045854">
    <property type="entry name" value="NO2/SO3_Rdtase_4Fe4S_sf"/>
</dbReference>
<evidence type="ECO:0000256" key="1">
    <source>
        <dbReference type="ARBA" id="ARBA00022485"/>
    </source>
</evidence>
<evidence type="ECO:0000259" key="9">
    <source>
        <dbReference type="Pfam" id="PF26540"/>
    </source>
</evidence>
<evidence type="ECO:0000256" key="5">
    <source>
        <dbReference type="ARBA" id="ARBA00023014"/>
    </source>
</evidence>
<dbReference type="EMBL" id="CP042909">
    <property type="protein sequence ID" value="QJA06212.1"/>
    <property type="molecule type" value="Genomic_DNA"/>
</dbReference>
<evidence type="ECO:0000256" key="4">
    <source>
        <dbReference type="ARBA" id="ARBA00023004"/>
    </source>
</evidence>
<dbReference type="SUPFAM" id="SSF51717">
    <property type="entry name" value="Dihydropteroate synthetase-like"/>
    <property type="match status" value="1"/>
</dbReference>
<gene>
    <name evidence="7 10" type="primary">ispG</name>
    <name evidence="10" type="synonym">gcpE</name>
    <name evidence="10" type="ORF">FVE67_05085</name>
</gene>
<dbReference type="GO" id="GO:0051539">
    <property type="term" value="F:4 iron, 4 sulfur cluster binding"/>
    <property type="evidence" value="ECO:0007669"/>
    <property type="project" value="UniProtKB-UniRule"/>
</dbReference>
<feature type="binding site" evidence="7">
    <location>
        <position position="303"/>
    </location>
    <ligand>
        <name>[4Fe-4S] cluster</name>
        <dbReference type="ChEBI" id="CHEBI:49883"/>
    </ligand>
</feature>
<feature type="domain" description="IspG TIM-barrel" evidence="8">
    <location>
        <begin position="9"/>
        <end position="250"/>
    </location>
</feature>
<keyword evidence="3 7" id="KW-0560">Oxidoreductase</keyword>
<dbReference type="Pfam" id="PF04551">
    <property type="entry name" value="GcpE"/>
    <property type="match status" value="1"/>
</dbReference>
<keyword evidence="4 7" id="KW-0408">Iron</keyword>
<dbReference type="InterPro" id="IPR011005">
    <property type="entry name" value="Dihydropteroate_synth-like_sf"/>
</dbReference>
<dbReference type="InterPro" id="IPR058578">
    <property type="entry name" value="IspG_TIM"/>
</dbReference>
<dbReference type="FunFam" id="3.30.413.10:FF:000005">
    <property type="entry name" value="4-hydroxy-3-methylbut-2-en-1-yl diphosphate synthase (flavodoxin)"/>
    <property type="match status" value="1"/>
</dbReference>
<dbReference type="InterPro" id="IPR016425">
    <property type="entry name" value="IspG_bac"/>
</dbReference>
<keyword evidence="2 7" id="KW-0479">Metal-binding</keyword>
<feature type="binding site" evidence="7">
    <location>
        <position position="271"/>
    </location>
    <ligand>
        <name>[4Fe-4S] cluster</name>
        <dbReference type="ChEBI" id="CHEBI:49883"/>
    </ligand>
</feature>
<dbReference type="NCBIfam" id="NF001540">
    <property type="entry name" value="PRK00366.1"/>
    <property type="match status" value="1"/>
</dbReference>
<feature type="binding site" evidence="7">
    <location>
        <position position="310"/>
    </location>
    <ligand>
        <name>[4Fe-4S] cluster</name>
        <dbReference type="ChEBI" id="CHEBI:49883"/>
    </ligand>
</feature>
<evidence type="ECO:0000256" key="6">
    <source>
        <dbReference type="ARBA" id="ARBA00023229"/>
    </source>
</evidence>
<dbReference type="PIRSF" id="PIRSF004640">
    <property type="entry name" value="IspG"/>
    <property type="match status" value="1"/>
</dbReference>
<dbReference type="Gene3D" id="3.30.413.10">
    <property type="entry name" value="Sulfite Reductase Hemoprotein, domain 1"/>
    <property type="match status" value="1"/>
</dbReference>